<evidence type="ECO:0000256" key="1">
    <source>
        <dbReference type="SAM" id="MobiDB-lite"/>
    </source>
</evidence>
<keyword evidence="5" id="KW-1185">Reference proteome</keyword>
<accession>A0ABQ7FKQ4</accession>
<dbReference type="SUPFAM" id="SSF49785">
    <property type="entry name" value="Galactose-binding domain-like"/>
    <property type="match status" value="1"/>
</dbReference>
<evidence type="ECO:0000313" key="4">
    <source>
        <dbReference type="EMBL" id="KAF4409255.1"/>
    </source>
</evidence>
<dbReference type="Pfam" id="PF03422">
    <property type="entry name" value="CBM_6"/>
    <property type="match status" value="1"/>
</dbReference>
<reference evidence="4 5" key="1">
    <citation type="submission" date="2019-10" db="EMBL/GenBank/DDBJ databases">
        <title>Streptomyces tenebrisbrunneis sp.nov., an endogenous actinomycete isolated from of Lycium ruthenicum.</title>
        <authorList>
            <person name="Ma L."/>
        </authorList>
    </citation>
    <scope>NUCLEOTIDE SEQUENCE [LARGE SCALE GENOMIC DNA]</scope>
    <source>
        <strain evidence="4 5">TRM 66187</strain>
    </source>
</reference>
<sequence>MTAGNNGAGTPENDDPFAYLYRSEGGDGGADGAASDGSTAQYGRQAPQPGVPRTSYNQVRRVGERQYGGQQSGYGYPQQQSGYGYPQAQSGYGYPQGHASQQPGPGHPQSPNPAYAAPETLPGGAPRRAPQSGHGGGGRGPNSKGLLIGAIAVVAVVVIGIVAAMAANGDDGTDGSNEADSSPSAPADSGDQQQDPVDDGKDKDKKKPFSSDKEDAAELRLGGGATVAKDVPNARSDSGAYVAGMNKPGATATWKVDVPKKGPYTLFVGYGVPGEDAGATLMINGKKNETPLKLKNWSNAGKGEWDKGWSTTYNFIQLPKGTNTLDITCAAGDKCNFNLDWVQLKAGHVEK</sequence>
<keyword evidence="2" id="KW-1133">Transmembrane helix</keyword>
<dbReference type="InterPro" id="IPR008979">
    <property type="entry name" value="Galactose-bd-like_sf"/>
</dbReference>
<feature type="compositionally biased region" description="Low complexity" evidence="1">
    <location>
        <begin position="179"/>
        <end position="195"/>
    </location>
</feature>
<dbReference type="Gene3D" id="2.60.120.260">
    <property type="entry name" value="Galactose-binding domain-like"/>
    <property type="match status" value="1"/>
</dbReference>
<name>A0ABQ7FKQ4_9ACTN</name>
<feature type="transmembrane region" description="Helical" evidence="2">
    <location>
        <begin position="146"/>
        <end position="167"/>
    </location>
</feature>
<dbReference type="PROSITE" id="PS51175">
    <property type="entry name" value="CBM6"/>
    <property type="match status" value="1"/>
</dbReference>
<feature type="compositionally biased region" description="Basic and acidic residues" evidence="1">
    <location>
        <begin position="198"/>
        <end position="218"/>
    </location>
</feature>
<proteinExistence type="predicted"/>
<organism evidence="4 5">
    <name type="scientific">Streptomyces lycii</name>
    <dbReference type="NCBI Taxonomy" id="2654337"/>
    <lineage>
        <taxon>Bacteria</taxon>
        <taxon>Bacillati</taxon>
        <taxon>Actinomycetota</taxon>
        <taxon>Actinomycetes</taxon>
        <taxon>Kitasatosporales</taxon>
        <taxon>Streptomycetaceae</taxon>
        <taxon>Streptomyces</taxon>
    </lineage>
</organism>
<dbReference type="RefSeq" id="WP_098753152.1">
    <property type="nucleotide sequence ID" value="NZ_WHPN01000239.1"/>
</dbReference>
<feature type="region of interest" description="Disordered" evidence="1">
    <location>
        <begin position="168"/>
        <end position="232"/>
    </location>
</feature>
<evidence type="ECO:0000256" key="2">
    <source>
        <dbReference type="SAM" id="Phobius"/>
    </source>
</evidence>
<comment type="caution">
    <text evidence="4">The sequence shown here is derived from an EMBL/GenBank/DDBJ whole genome shotgun (WGS) entry which is preliminary data.</text>
</comment>
<evidence type="ECO:0000259" key="3">
    <source>
        <dbReference type="PROSITE" id="PS51175"/>
    </source>
</evidence>
<dbReference type="Proteomes" id="UP000621266">
    <property type="component" value="Unassembled WGS sequence"/>
</dbReference>
<dbReference type="InterPro" id="IPR005084">
    <property type="entry name" value="CBM6"/>
</dbReference>
<keyword evidence="2" id="KW-0472">Membrane</keyword>
<protein>
    <submittedName>
        <fullName evidence="4">Carbohydrate-binding protein</fullName>
    </submittedName>
</protein>
<feature type="region of interest" description="Disordered" evidence="1">
    <location>
        <begin position="1"/>
        <end position="141"/>
    </location>
</feature>
<gene>
    <name evidence="4" type="ORF">GCU69_09950</name>
</gene>
<feature type="compositionally biased region" description="Low complexity" evidence="1">
    <location>
        <begin position="67"/>
        <end position="104"/>
    </location>
</feature>
<dbReference type="EMBL" id="WHPN01000239">
    <property type="protein sequence ID" value="KAF4409255.1"/>
    <property type="molecule type" value="Genomic_DNA"/>
</dbReference>
<feature type="domain" description="CBM6" evidence="3">
    <location>
        <begin position="211"/>
        <end position="345"/>
    </location>
</feature>
<keyword evidence="2" id="KW-0812">Transmembrane</keyword>
<evidence type="ECO:0000313" key="5">
    <source>
        <dbReference type="Proteomes" id="UP000621266"/>
    </source>
</evidence>